<reference evidence="2 4" key="2">
    <citation type="submission" date="2019-07" db="EMBL/GenBank/DDBJ databases">
        <title>Tepidimonas ignava SPS-1037 draft genome.</title>
        <authorList>
            <person name="Da Costa M.S."/>
            <person name="Froufe H.J.C."/>
            <person name="Egas C."/>
            <person name="Albuquerque L."/>
        </authorList>
    </citation>
    <scope>NUCLEOTIDE SEQUENCE [LARGE SCALE GENOMIC DNA]</scope>
    <source>
        <strain evidence="2 4">SPS-1037</strain>
    </source>
</reference>
<dbReference type="Proteomes" id="UP000295536">
    <property type="component" value="Unassembled WGS sequence"/>
</dbReference>
<proteinExistence type="predicted"/>
<dbReference type="AlphaFoldDB" id="A0A4R3L460"/>
<comment type="caution">
    <text evidence="1">The sequence shown here is derived from an EMBL/GenBank/DDBJ whole genome shotgun (WGS) entry which is preliminary data.</text>
</comment>
<protein>
    <submittedName>
        <fullName evidence="1">Uncharacterized protein</fullName>
    </submittedName>
</protein>
<organism evidence="1 3">
    <name type="scientific">Tepidimonas ignava</name>
    <dbReference type="NCBI Taxonomy" id="114249"/>
    <lineage>
        <taxon>Bacteria</taxon>
        <taxon>Pseudomonadati</taxon>
        <taxon>Pseudomonadota</taxon>
        <taxon>Betaproteobacteria</taxon>
        <taxon>Burkholderiales</taxon>
        <taxon>Tepidimonas</taxon>
    </lineage>
</organism>
<dbReference type="EMBL" id="SMAH01000023">
    <property type="protein sequence ID" value="TCS93738.1"/>
    <property type="molecule type" value="Genomic_DNA"/>
</dbReference>
<evidence type="ECO:0000313" key="2">
    <source>
        <dbReference type="EMBL" id="TSE18447.1"/>
    </source>
</evidence>
<dbReference type="EMBL" id="VJNC01000025">
    <property type="protein sequence ID" value="TSE18447.1"/>
    <property type="molecule type" value="Genomic_DNA"/>
</dbReference>
<gene>
    <name evidence="1" type="ORF">EDC36_1238</name>
    <name evidence="2" type="ORF">Tigna_02540</name>
</gene>
<dbReference type="OrthoDB" id="7218964at2"/>
<evidence type="ECO:0000313" key="3">
    <source>
        <dbReference type="Proteomes" id="UP000295536"/>
    </source>
</evidence>
<accession>A0A4R3L460</accession>
<sequence length="164" mass="19023">MSYEWKAEYRVLARQFLQQHFGGTSGLTSTFLCMRDDYPWGDHRPDVVDSRIPAKNNTEYHGLERYANQYHATAQYEFAYQHWFMAAYWRTVDAESNNFLDATHSKAVEYCLKQAQYNKSLAEWQDHPVGPAPEPEKFNLSSGDLGKKELLAFAQLEAAQAKWS</sequence>
<dbReference type="RefSeq" id="WP_108377502.1">
    <property type="nucleotide sequence ID" value="NZ_SMAH01000023.1"/>
</dbReference>
<evidence type="ECO:0000313" key="4">
    <source>
        <dbReference type="Proteomes" id="UP000315577"/>
    </source>
</evidence>
<evidence type="ECO:0000313" key="1">
    <source>
        <dbReference type="EMBL" id="TCS93738.1"/>
    </source>
</evidence>
<dbReference type="Proteomes" id="UP000315577">
    <property type="component" value="Unassembled WGS sequence"/>
</dbReference>
<reference evidence="1 3" key="1">
    <citation type="submission" date="2019-03" db="EMBL/GenBank/DDBJ databases">
        <title>Genomic Encyclopedia of Type Strains, Phase IV (KMG-IV): sequencing the most valuable type-strain genomes for metagenomic binning, comparative biology and taxonomic classification.</title>
        <authorList>
            <person name="Goeker M."/>
        </authorList>
    </citation>
    <scope>NUCLEOTIDE SEQUENCE [LARGE SCALE GENOMIC DNA]</scope>
    <source>
        <strain evidence="1 3">DSM 12034</strain>
    </source>
</reference>
<name>A0A4R3L460_9BURK</name>
<keyword evidence="4" id="KW-1185">Reference proteome</keyword>